<evidence type="ECO:0000313" key="2">
    <source>
        <dbReference type="Proteomes" id="UP001303899"/>
    </source>
</evidence>
<proteinExistence type="predicted"/>
<accession>A0ABU5S2W5</accession>
<name>A0ABU5S2W5_9BACT</name>
<sequence length="359" mass="38949">MKRITQTLLVLTLLASCETQDANKEVHSQLGDKNMKFINELDINLATLEKSDYEIFALDGNKSANEGTEFGKKVGLYQELVDLFDPENFNCGCDKQMKKALKKLKPKNQVSGFIPDDVSKNAFMADTVSLLAMQGSNILAHLFQYENSSRKSKPLFAKNANSVKNFNVNNFIEKKPETYDQFLYTLDCTGFITAAVNATGGVSAASIKTAASVGVSAKKSLFVLGGVMYSPLYQAFKGEGIFKGNDSLRINVLGAILDEIPTQEQSDNTKILINANYKVILTSNSGNSNFNGEGSFGASGNASFGFGSVQIGSDGSGSIGRTSSYTSYKTYIIQENINTKPLIITVKNVNDLIAQLKNS</sequence>
<comment type="caution">
    <text evidence="1">The sequence shown here is derived from an EMBL/GenBank/DDBJ whole genome shotgun (WGS) entry which is preliminary data.</text>
</comment>
<keyword evidence="2" id="KW-1185">Reference proteome</keyword>
<dbReference type="EMBL" id="JAYGIL010000007">
    <property type="protein sequence ID" value="MEA5402837.1"/>
    <property type="molecule type" value="Genomic_DNA"/>
</dbReference>
<reference evidence="1 2" key="1">
    <citation type="submission" date="2023-12" db="EMBL/GenBank/DDBJ databases">
        <title>Novel species of the genus Arcicella isolated from rivers.</title>
        <authorList>
            <person name="Lu H."/>
        </authorList>
    </citation>
    <scope>NUCLEOTIDE SEQUENCE [LARGE SCALE GENOMIC DNA]</scope>
    <source>
        <strain evidence="1 2">DC2W</strain>
    </source>
</reference>
<protein>
    <recommendedName>
        <fullName evidence="3">Lipoprotein</fullName>
    </recommendedName>
</protein>
<organism evidence="1 2">
    <name type="scientific">Arcicella gelida</name>
    <dbReference type="NCBI Taxonomy" id="2984195"/>
    <lineage>
        <taxon>Bacteria</taxon>
        <taxon>Pseudomonadati</taxon>
        <taxon>Bacteroidota</taxon>
        <taxon>Cytophagia</taxon>
        <taxon>Cytophagales</taxon>
        <taxon>Flectobacillaceae</taxon>
        <taxon>Arcicella</taxon>
    </lineage>
</organism>
<dbReference type="PROSITE" id="PS51257">
    <property type="entry name" value="PROKAR_LIPOPROTEIN"/>
    <property type="match status" value="1"/>
</dbReference>
<gene>
    <name evidence="1" type="ORF">VB776_07920</name>
</gene>
<evidence type="ECO:0008006" key="3">
    <source>
        <dbReference type="Google" id="ProtNLM"/>
    </source>
</evidence>
<dbReference type="Proteomes" id="UP001303899">
    <property type="component" value="Unassembled WGS sequence"/>
</dbReference>
<evidence type="ECO:0000313" key="1">
    <source>
        <dbReference type="EMBL" id="MEA5402837.1"/>
    </source>
</evidence>
<dbReference type="RefSeq" id="WP_323327775.1">
    <property type="nucleotide sequence ID" value="NZ_JAYGIL010000007.1"/>
</dbReference>